<dbReference type="GeneID" id="81625973"/>
<sequence length="75" mass="8117">MSMTVPGSTMKTKRHGCYSYFALLRVTDPRSRSVSGAATACSAVERSESIFVLATTKAEGFSFEPIVIKSPRQPS</sequence>
<evidence type="ECO:0000313" key="2">
    <source>
        <dbReference type="Proteomes" id="UP001148312"/>
    </source>
</evidence>
<accession>A0A9W9X2G1</accession>
<evidence type="ECO:0000313" key="1">
    <source>
        <dbReference type="EMBL" id="KAJ5482676.1"/>
    </source>
</evidence>
<dbReference type="RefSeq" id="XP_056788648.1">
    <property type="nucleotide sequence ID" value="XM_056935724.1"/>
</dbReference>
<organism evidence="1 2">
    <name type="scientific">Penicillium diatomitis</name>
    <dbReference type="NCBI Taxonomy" id="2819901"/>
    <lineage>
        <taxon>Eukaryota</taxon>
        <taxon>Fungi</taxon>
        <taxon>Dikarya</taxon>
        <taxon>Ascomycota</taxon>
        <taxon>Pezizomycotina</taxon>
        <taxon>Eurotiomycetes</taxon>
        <taxon>Eurotiomycetidae</taxon>
        <taxon>Eurotiales</taxon>
        <taxon>Aspergillaceae</taxon>
        <taxon>Penicillium</taxon>
    </lineage>
</organism>
<gene>
    <name evidence="1" type="ORF">N7539_006122</name>
</gene>
<name>A0A9W9X2G1_9EURO</name>
<keyword evidence="2" id="KW-1185">Reference proteome</keyword>
<comment type="caution">
    <text evidence="1">The sequence shown here is derived from an EMBL/GenBank/DDBJ whole genome shotgun (WGS) entry which is preliminary data.</text>
</comment>
<protein>
    <submittedName>
        <fullName evidence="1">Uncharacterized protein</fullName>
    </submittedName>
</protein>
<dbReference type="AlphaFoldDB" id="A0A9W9X2G1"/>
<dbReference type="Proteomes" id="UP001148312">
    <property type="component" value="Unassembled WGS sequence"/>
</dbReference>
<dbReference type="EMBL" id="JAPWDQ010000008">
    <property type="protein sequence ID" value="KAJ5482676.1"/>
    <property type="molecule type" value="Genomic_DNA"/>
</dbReference>
<proteinExistence type="predicted"/>
<reference evidence="1" key="2">
    <citation type="journal article" date="2023" name="IMA Fungus">
        <title>Comparative genomic study of the Penicillium genus elucidates a diverse pangenome and 15 lateral gene transfer events.</title>
        <authorList>
            <person name="Petersen C."/>
            <person name="Sorensen T."/>
            <person name="Nielsen M.R."/>
            <person name="Sondergaard T.E."/>
            <person name="Sorensen J.L."/>
            <person name="Fitzpatrick D.A."/>
            <person name="Frisvad J.C."/>
            <person name="Nielsen K.L."/>
        </authorList>
    </citation>
    <scope>NUCLEOTIDE SEQUENCE</scope>
    <source>
        <strain evidence="1">IBT 30728</strain>
    </source>
</reference>
<reference evidence="1" key="1">
    <citation type="submission" date="2022-12" db="EMBL/GenBank/DDBJ databases">
        <authorList>
            <person name="Petersen C."/>
        </authorList>
    </citation>
    <scope>NUCLEOTIDE SEQUENCE</scope>
    <source>
        <strain evidence="1">IBT 30728</strain>
    </source>
</reference>